<reference evidence="3" key="1">
    <citation type="submission" date="2021-10" db="EMBL/GenBank/DDBJ databases">
        <title>Tropical sea cucumber genome reveals ecological adaptation and Cuvierian tubules defense mechanism.</title>
        <authorList>
            <person name="Chen T."/>
        </authorList>
    </citation>
    <scope>NUCLEOTIDE SEQUENCE</scope>
    <source>
        <strain evidence="3">Nanhai2018</strain>
        <tissue evidence="3">Muscle</tissue>
    </source>
</reference>
<accession>A0A9Q0YNW0</accession>
<feature type="domain" description="C-type lectin" evidence="2">
    <location>
        <begin position="32"/>
        <end position="153"/>
    </location>
</feature>
<dbReference type="PANTHER" id="PTHR22803">
    <property type="entry name" value="MANNOSE, PHOSPHOLIPASE, LECTIN RECEPTOR RELATED"/>
    <property type="match status" value="1"/>
</dbReference>
<dbReference type="InterPro" id="IPR016186">
    <property type="entry name" value="C-type_lectin-like/link_sf"/>
</dbReference>
<dbReference type="PROSITE" id="PS50041">
    <property type="entry name" value="C_TYPE_LECTIN_2"/>
    <property type="match status" value="1"/>
</dbReference>
<dbReference type="SMART" id="SM00034">
    <property type="entry name" value="CLECT"/>
    <property type="match status" value="1"/>
</dbReference>
<dbReference type="AlphaFoldDB" id="A0A9Q0YNW0"/>
<evidence type="ECO:0000259" key="2">
    <source>
        <dbReference type="PROSITE" id="PS50041"/>
    </source>
</evidence>
<dbReference type="SUPFAM" id="SSF56436">
    <property type="entry name" value="C-type lectin-like"/>
    <property type="match status" value="1"/>
</dbReference>
<evidence type="ECO:0000313" key="4">
    <source>
        <dbReference type="Proteomes" id="UP001152320"/>
    </source>
</evidence>
<evidence type="ECO:0000256" key="1">
    <source>
        <dbReference type="SAM" id="SignalP"/>
    </source>
</evidence>
<organism evidence="3 4">
    <name type="scientific">Holothuria leucospilota</name>
    <name type="common">Black long sea cucumber</name>
    <name type="synonym">Mertensiothuria leucospilota</name>
    <dbReference type="NCBI Taxonomy" id="206669"/>
    <lineage>
        <taxon>Eukaryota</taxon>
        <taxon>Metazoa</taxon>
        <taxon>Echinodermata</taxon>
        <taxon>Eleutherozoa</taxon>
        <taxon>Echinozoa</taxon>
        <taxon>Holothuroidea</taxon>
        <taxon>Aspidochirotacea</taxon>
        <taxon>Aspidochirotida</taxon>
        <taxon>Holothuriidae</taxon>
        <taxon>Holothuria</taxon>
    </lineage>
</organism>
<feature type="chain" id="PRO_5040160780" evidence="1">
    <location>
        <begin position="23"/>
        <end position="171"/>
    </location>
</feature>
<gene>
    <name evidence="3" type="ORF">HOLleu_36132</name>
</gene>
<dbReference type="InterPro" id="IPR001304">
    <property type="entry name" value="C-type_lectin-like"/>
</dbReference>
<comment type="caution">
    <text evidence="3">The sequence shown here is derived from an EMBL/GenBank/DDBJ whole genome shotgun (WGS) entry which is preliminary data.</text>
</comment>
<protein>
    <submittedName>
        <fullName evidence="3">Echinoidin</fullName>
    </submittedName>
</protein>
<dbReference type="OrthoDB" id="5971167at2759"/>
<sequence>MASCSIFYLFVFVASLQQITTADRCPSSWIAWGNHCYRFELTNKAVWDAAETKCNERGSQRRPSHLVSIHSKEEQNFLYEVFRLAVREKEQQSAWDPSFYIGLLVGNTATNLSWSDGSCVDYQNWYRGAEPNNFPNSGGQISEGIGLNGRWIDSYAPNGFARYYVCKMRQN</sequence>
<dbReference type="Gene3D" id="3.10.100.10">
    <property type="entry name" value="Mannose-Binding Protein A, subunit A"/>
    <property type="match status" value="1"/>
</dbReference>
<dbReference type="Pfam" id="PF00059">
    <property type="entry name" value="Lectin_C"/>
    <property type="match status" value="1"/>
</dbReference>
<dbReference type="InterPro" id="IPR050111">
    <property type="entry name" value="C-type_lectin/snaclec_domain"/>
</dbReference>
<dbReference type="Proteomes" id="UP001152320">
    <property type="component" value="Chromosome 19"/>
</dbReference>
<dbReference type="InterPro" id="IPR016187">
    <property type="entry name" value="CTDL_fold"/>
</dbReference>
<keyword evidence="1" id="KW-0732">Signal</keyword>
<proteinExistence type="predicted"/>
<keyword evidence="4" id="KW-1185">Reference proteome</keyword>
<evidence type="ECO:0000313" key="3">
    <source>
        <dbReference type="EMBL" id="KAJ8023637.1"/>
    </source>
</evidence>
<dbReference type="EMBL" id="JAIZAY010000019">
    <property type="protein sequence ID" value="KAJ8023637.1"/>
    <property type="molecule type" value="Genomic_DNA"/>
</dbReference>
<feature type="signal peptide" evidence="1">
    <location>
        <begin position="1"/>
        <end position="22"/>
    </location>
</feature>
<name>A0A9Q0YNW0_HOLLE</name>